<evidence type="ECO:0000313" key="4">
    <source>
        <dbReference type="EMBL" id="CAF3894115.1"/>
    </source>
</evidence>
<sequence>MTTNEYDYQTLLAKTENEELEQLASVYHQLGCLSFNSNRAISFYKRSIEINLYYRPTDYDLLSTSYNNLGALLNKHSDYNQALKYYRCALNTDLREPEINQLKIATCYNNIGNILKKQGNYPEANKHFRQALTIQLKNVSFNDLILITTYHNLGSVYCLMKDYPLAIEYYEKSVKILEEFHPLQYSLMAYTYNKIGSVYNLMKNYAVAFSCQKKALKMQEKCISSDNPSLATRHFNMAIALEGLKRFEEAVDHVTQAIEILRKTLGPHQRKIRHYQKYLDKLRQKL</sequence>
<proteinExistence type="predicted"/>
<gene>
    <name evidence="4" type="ORF">OKA104_LOCUS23819</name>
</gene>
<evidence type="ECO:0000313" key="5">
    <source>
        <dbReference type="Proteomes" id="UP000663881"/>
    </source>
</evidence>
<dbReference type="AlphaFoldDB" id="A0A819H9N5"/>
<dbReference type="InterPro" id="IPR011990">
    <property type="entry name" value="TPR-like_helical_dom_sf"/>
</dbReference>
<dbReference type="EMBL" id="CAJOAY010001851">
    <property type="protein sequence ID" value="CAF3894115.1"/>
    <property type="molecule type" value="Genomic_DNA"/>
</dbReference>
<keyword evidence="1" id="KW-0677">Repeat</keyword>
<name>A0A819H9N5_9BILA</name>
<dbReference type="Proteomes" id="UP000663881">
    <property type="component" value="Unassembled WGS sequence"/>
</dbReference>
<protein>
    <recommendedName>
        <fullName evidence="6">Tetratricopeptide repeat protein</fullName>
    </recommendedName>
</protein>
<feature type="repeat" description="TPR" evidence="3">
    <location>
        <begin position="63"/>
        <end position="96"/>
    </location>
</feature>
<dbReference type="Pfam" id="PF00515">
    <property type="entry name" value="TPR_1"/>
    <property type="match status" value="1"/>
</dbReference>
<evidence type="ECO:0000256" key="2">
    <source>
        <dbReference type="ARBA" id="ARBA00022803"/>
    </source>
</evidence>
<dbReference type="Pfam" id="PF13424">
    <property type="entry name" value="TPR_12"/>
    <property type="match status" value="2"/>
</dbReference>
<dbReference type="InterPro" id="IPR019734">
    <property type="entry name" value="TPR_rpt"/>
</dbReference>
<feature type="repeat" description="TPR" evidence="3">
    <location>
        <begin position="105"/>
        <end position="138"/>
    </location>
</feature>
<reference evidence="4" key="1">
    <citation type="submission" date="2021-02" db="EMBL/GenBank/DDBJ databases">
        <authorList>
            <person name="Nowell W R."/>
        </authorList>
    </citation>
    <scope>NUCLEOTIDE SEQUENCE</scope>
</reference>
<dbReference type="PANTHER" id="PTHR45641">
    <property type="entry name" value="TETRATRICOPEPTIDE REPEAT PROTEIN (AFU_ORTHOLOGUE AFUA_6G03870)"/>
    <property type="match status" value="1"/>
</dbReference>
<organism evidence="4 5">
    <name type="scientific">Adineta steineri</name>
    <dbReference type="NCBI Taxonomy" id="433720"/>
    <lineage>
        <taxon>Eukaryota</taxon>
        <taxon>Metazoa</taxon>
        <taxon>Spiralia</taxon>
        <taxon>Gnathifera</taxon>
        <taxon>Rotifera</taxon>
        <taxon>Eurotatoria</taxon>
        <taxon>Bdelloidea</taxon>
        <taxon>Adinetida</taxon>
        <taxon>Adinetidae</taxon>
        <taxon>Adineta</taxon>
    </lineage>
</organism>
<evidence type="ECO:0000256" key="3">
    <source>
        <dbReference type="PROSITE-ProRule" id="PRU00339"/>
    </source>
</evidence>
<evidence type="ECO:0008006" key="6">
    <source>
        <dbReference type="Google" id="ProtNLM"/>
    </source>
</evidence>
<feature type="repeat" description="TPR" evidence="3">
    <location>
        <begin position="147"/>
        <end position="180"/>
    </location>
</feature>
<keyword evidence="2 3" id="KW-0802">TPR repeat</keyword>
<dbReference type="Gene3D" id="1.25.40.10">
    <property type="entry name" value="Tetratricopeptide repeat domain"/>
    <property type="match status" value="3"/>
</dbReference>
<comment type="caution">
    <text evidence="4">The sequence shown here is derived from an EMBL/GenBank/DDBJ whole genome shotgun (WGS) entry which is preliminary data.</text>
</comment>
<accession>A0A819H9N5</accession>
<dbReference type="SMART" id="SM00028">
    <property type="entry name" value="TPR"/>
    <property type="match status" value="5"/>
</dbReference>
<dbReference type="SUPFAM" id="SSF48452">
    <property type="entry name" value="TPR-like"/>
    <property type="match status" value="2"/>
</dbReference>
<dbReference type="PANTHER" id="PTHR45641:SF19">
    <property type="entry name" value="NEPHROCYSTIN-3"/>
    <property type="match status" value="1"/>
</dbReference>
<dbReference type="PROSITE" id="PS50005">
    <property type="entry name" value="TPR"/>
    <property type="match status" value="3"/>
</dbReference>
<evidence type="ECO:0000256" key="1">
    <source>
        <dbReference type="ARBA" id="ARBA00022737"/>
    </source>
</evidence>